<accession>A0A1I7W4E8</accession>
<protein>
    <submittedName>
        <fullName evidence="2">Integrase catalytic domain-containing protein</fullName>
    </submittedName>
</protein>
<dbReference type="Proteomes" id="UP000095285">
    <property type="component" value="Unassembled WGS sequence"/>
</dbReference>
<name>A0A1I7W4E8_LOALO</name>
<dbReference type="PANTHER" id="PTHR47331:SF1">
    <property type="entry name" value="GAG-LIKE PROTEIN"/>
    <property type="match status" value="1"/>
</dbReference>
<evidence type="ECO:0000313" key="2">
    <source>
        <dbReference type="WBParaSite" id="EN70_9500"/>
    </source>
</evidence>
<reference evidence="1" key="1">
    <citation type="submission" date="2012-04" db="EMBL/GenBank/DDBJ databases">
        <title>The Genome Sequence of Loa loa.</title>
        <authorList>
            <consortium name="The Broad Institute Genome Sequencing Platform"/>
            <consortium name="Broad Institute Genome Sequencing Center for Infectious Disease"/>
            <person name="Nutman T.B."/>
            <person name="Fink D.L."/>
            <person name="Russ C."/>
            <person name="Young S."/>
            <person name="Zeng Q."/>
            <person name="Gargeya S."/>
            <person name="Alvarado L."/>
            <person name="Berlin A."/>
            <person name="Chapman S.B."/>
            <person name="Chen Z."/>
            <person name="Freedman E."/>
            <person name="Gellesch M."/>
            <person name="Goldberg J."/>
            <person name="Griggs A."/>
            <person name="Gujja S."/>
            <person name="Heilman E.R."/>
            <person name="Heiman D."/>
            <person name="Howarth C."/>
            <person name="Mehta T."/>
            <person name="Neiman D."/>
            <person name="Pearson M."/>
            <person name="Roberts A."/>
            <person name="Saif S."/>
            <person name="Shea T."/>
            <person name="Shenoy N."/>
            <person name="Sisk P."/>
            <person name="Stolte C."/>
            <person name="Sykes S."/>
            <person name="White J."/>
            <person name="Yandava C."/>
            <person name="Haas B."/>
            <person name="Henn M.R."/>
            <person name="Nusbaum C."/>
            <person name="Birren B."/>
        </authorList>
    </citation>
    <scope>NUCLEOTIDE SEQUENCE [LARGE SCALE GENOMIC DNA]</scope>
</reference>
<keyword evidence="1" id="KW-1185">Reference proteome</keyword>
<reference evidence="2" key="2">
    <citation type="submission" date="2016-11" db="UniProtKB">
        <authorList>
            <consortium name="WormBaseParasite"/>
        </authorList>
    </citation>
    <scope>IDENTIFICATION</scope>
</reference>
<dbReference type="WBParaSite" id="EN70_9500">
    <property type="protein sequence ID" value="EN70_9500"/>
    <property type="gene ID" value="EN70_9500"/>
</dbReference>
<organism evidence="1 2">
    <name type="scientific">Loa loa</name>
    <name type="common">Eye worm</name>
    <name type="synonym">Filaria loa</name>
    <dbReference type="NCBI Taxonomy" id="7209"/>
    <lineage>
        <taxon>Eukaryota</taxon>
        <taxon>Metazoa</taxon>
        <taxon>Ecdysozoa</taxon>
        <taxon>Nematoda</taxon>
        <taxon>Chromadorea</taxon>
        <taxon>Rhabditida</taxon>
        <taxon>Spirurina</taxon>
        <taxon>Spiruromorpha</taxon>
        <taxon>Filarioidea</taxon>
        <taxon>Onchocercidae</taxon>
        <taxon>Loa</taxon>
    </lineage>
</organism>
<dbReference type="InterPro" id="IPR008042">
    <property type="entry name" value="Retrotrans_Pao"/>
</dbReference>
<dbReference type="InterPro" id="IPR043502">
    <property type="entry name" value="DNA/RNA_pol_sf"/>
</dbReference>
<sequence>MIGIHESPTEDDNERAIDHFNKTIIKLDGRYQVCWPWKDSKQRLSNNYGLCIGRLKNLVRRLNSSSHLHDYDNTIKDQLLKGVIEEVPPNDEVGVVHYSPHHEVLTPHKNTTQIRIVYDASANQRGFKSLNEVLYRGPVILPDLIGVLLRFRAMKIVISADIEKAFLQIGLQEEEKEAFWKYEEMEVIFQEASMNIREFLSNDQGFNERISYRDLSKPGKNNFLGINWNHERDKIGLTLKSSIGKFFTKRTILQFIASQYDPLGYLVPVMVRLKLFIQHLWKQNVSWDQSLSETDSQYWRNLINEWPTNVIELPRHVINPLQSPEFHVFTDASQVAYSAAVYIRNCMPEGWSTSSLIFAKSRMAPIKESPVDIATRGLSPCKLRNYEQWWNGSDWLDQDESQCPNDHFRYRGQDEFEKAIIANMTTSPSPRRVGVVIQFIEIHRFSKWTKLLRATVWALKFIKQICRRRLFWLQLLSTGQITIATNEIQYSYG</sequence>
<dbReference type="PANTHER" id="PTHR47331">
    <property type="entry name" value="PHD-TYPE DOMAIN-CONTAINING PROTEIN"/>
    <property type="match status" value="1"/>
</dbReference>
<dbReference type="STRING" id="7209.A0A1I7W4E8"/>
<proteinExistence type="predicted"/>
<evidence type="ECO:0000313" key="1">
    <source>
        <dbReference type="Proteomes" id="UP000095285"/>
    </source>
</evidence>
<dbReference type="SUPFAM" id="SSF56672">
    <property type="entry name" value="DNA/RNA polymerases"/>
    <property type="match status" value="1"/>
</dbReference>
<dbReference type="Pfam" id="PF05380">
    <property type="entry name" value="Peptidase_A17"/>
    <property type="match status" value="1"/>
</dbReference>
<dbReference type="AlphaFoldDB" id="A0A1I7W4E8"/>